<dbReference type="KEGG" id="cmet:K6K41_11805"/>
<organism evidence="2 3">
    <name type="scientific">Chenggangzhangella methanolivorans</name>
    <dbReference type="NCBI Taxonomy" id="1437009"/>
    <lineage>
        <taxon>Bacteria</taxon>
        <taxon>Pseudomonadati</taxon>
        <taxon>Pseudomonadota</taxon>
        <taxon>Alphaproteobacteria</taxon>
        <taxon>Hyphomicrobiales</taxon>
        <taxon>Methylopilaceae</taxon>
        <taxon>Chenggangzhangella</taxon>
    </lineage>
</organism>
<proteinExistence type="predicted"/>
<dbReference type="InterPro" id="IPR004360">
    <property type="entry name" value="Glyas_Fos-R_dOase_dom"/>
</dbReference>
<protein>
    <submittedName>
        <fullName evidence="2">VOC family protein</fullName>
    </submittedName>
</protein>
<accession>A0A9E6RBU5</accession>
<evidence type="ECO:0000313" key="2">
    <source>
        <dbReference type="EMBL" id="QZO01934.1"/>
    </source>
</evidence>
<dbReference type="SUPFAM" id="SSF54593">
    <property type="entry name" value="Glyoxalase/Bleomycin resistance protein/Dihydroxybiphenyl dioxygenase"/>
    <property type="match status" value="1"/>
</dbReference>
<gene>
    <name evidence="2" type="ORF">K6K41_11805</name>
</gene>
<dbReference type="Gene3D" id="3.30.720.110">
    <property type="match status" value="1"/>
</dbReference>
<dbReference type="EMBL" id="CP081869">
    <property type="protein sequence ID" value="QZO01934.1"/>
    <property type="molecule type" value="Genomic_DNA"/>
</dbReference>
<feature type="domain" description="Glyoxalase/fosfomycin resistance/dioxygenase" evidence="1">
    <location>
        <begin position="14"/>
        <end position="129"/>
    </location>
</feature>
<evidence type="ECO:0000259" key="1">
    <source>
        <dbReference type="Pfam" id="PF00903"/>
    </source>
</evidence>
<reference evidence="2" key="1">
    <citation type="submission" date="2021-08" db="EMBL/GenBank/DDBJ databases">
        <authorList>
            <person name="Zhang H."/>
            <person name="Xu M."/>
            <person name="Yu Z."/>
            <person name="Yang L."/>
            <person name="Cai Y."/>
        </authorList>
    </citation>
    <scope>NUCLEOTIDE SEQUENCE</scope>
    <source>
        <strain evidence="2">CHL1</strain>
    </source>
</reference>
<evidence type="ECO:0000313" key="3">
    <source>
        <dbReference type="Proteomes" id="UP000825701"/>
    </source>
</evidence>
<sequence length="154" mass="17125">MEDPFRRPALASAVFYADPAAALDWLEKAFGFERVMVIRDEAGAIVHSEMRHRGGLVYVGSEWADFTASPASVGGRCTQILHVHLDEDVDAHCARSREAGAEILMEPSDQFYGDRVYQARDPQGHVWTFAEPKRHVSREEAEAASGLRIEGWPG</sequence>
<dbReference type="RefSeq" id="WP_261405297.1">
    <property type="nucleotide sequence ID" value="NZ_CP081869.1"/>
</dbReference>
<dbReference type="PANTHER" id="PTHR34109:SF1">
    <property type="entry name" value="VOC DOMAIN-CONTAINING PROTEIN"/>
    <property type="match status" value="1"/>
</dbReference>
<dbReference type="Pfam" id="PF00903">
    <property type="entry name" value="Glyoxalase"/>
    <property type="match status" value="1"/>
</dbReference>
<dbReference type="PANTHER" id="PTHR34109">
    <property type="entry name" value="BNAUNNG04460D PROTEIN-RELATED"/>
    <property type="match status" value="1"/>
</dbReference>
<keyword evidence="3" id="KW-1185">Reference proteome</keyword>
<dbReference type="InterPro" id="IPR029068">
    <property type="entry name" value="Glyas_Bleomycin-R_OHBP_Dase"/>
</dbReference>
<dbReference type="Proteomes" id="UP000825701">
    <property type="component" value="Chromosome"/>
</dbReference>
<name>A0A9E6RBU5_9HYPH</name>
<dbReference type="Gene3D" id="3.30.720.120">
    <property type="match status" value="1"/>
</dbReference>
<dbReference type="AlphaFoldDB" id="A0A9E6RBU5"/>